<name>A0A809S8T5_9PROT</name>
<accession>A0A809S8T5</accession>
<dbReference type="Pfam" id="PF03603">
    <property type="entry name" value="DNA_III_psi"/>
    <property type="match status" value="1"/>
</dbReference>
<reference evidence="2" key="1">
    <citation type="submission" date="2019-11" db="EMBL/GenBank/DDBJ databases">
        <title>Isolation and characterization of a novel species in the genus Sulfuriferula.</title>
        <authorList>
            <person name="Mochizuki J."/>
            <person name="Kojima H."/>
            <person name="Fukui M."/>
        </authorList>
    </citation>
    <scope>NUCLEOTIDE SEQUENCE [LARGE SCALE GENOMIC DNA]</scope>
    <source>
        <strain evidence="2">SGTM</strain>
    </source>
</reference>
<evidence type="ECO:0000313" key="1">
    <source>
        <dbReference type="EMBL" id="BBP00442.1"/>
    </source>
</evidence>
<protein>
    <submittedName>
        <fullName evidence="1">Uncharacterized protein</fullName>
    </submittedName>
</protein>
<dbReference type="GO" id="GO:0003887">
    <property type="term" value="F:DNA-directed DNA polymerase activity"/>
    <property type="evidence" value="ECO:0007669"/>
    <property type="project" value="InterPro"/>
</dbReference>
<evidence type="ECO:0000313" key="2">
    <source>
        <dbReference type="Proteomes" id="UP000463939"/>
    </source>
</evidence>
<dbReference type="KEGG" id="sniv:SFSGTM_11500"/>
<sequence length="137" mass="15202">MMREAILAELGLMPLWQIRAEQPQAAMEYAAIVLQRDDGITGLFVTDASWADDVEILFTNVCDALRVQKLVDPQTVSNDLTLSSGDVGWLWLAGVQKDECVISADMPVFTSVKMGELVGNAELKAGLWSDWCNWRLL</sequence>
<dbReference type="EMBL" id="AP021881">
    <property type="protein sequence ID" value="BBP00442.1"/>
    <property type="molecule type" value="Genomic_DNA"/>
</dbReference>
<dbReference type="GO" id="GO:0008408">
    <property type="term" value="F:3'-5' exonuclease activity"/>
    <property type="evidence" value="ECO:0007669"/>
    <property type="project" value="InterPro"/>
</dbReference>
<dbReference type="GO" id="GO:0006260">
    <property type="term" value="P:DNA replication"/>
    <property type="evidence" value="ECO:0007669"/>
    <property type="project" value="InterPro"/>
</dbReference>
<dbReference type="Proteomes" id="UP000463939">
    <property type="component" value="Chromosome"/>
</dbReference>
<proteinExistence type="predicted"/>
<gene>
    <name evidence="1" type="ORF">SFSGTM_11500</name>
</gene>
<organism evidence="1 2">
    <name type="scientific">Sulfuriferula nivalis</name>
    <dbReference type="NCBI Taxonomy" id="2675298"/>
    <lineage>
        <taxon>Bacteria</taxon>
        <taxon>Pseudomonadati</taxon>
        <taxon>Pseudomonadota</taxon>
        <taxon>Betaproteobacteria</taxon>
        <taxon>Nitrosomonadales</taxon>
        <taxon>Sulfuricellaceae</taxon>
        <taxon>Sulfuriferula</taxon>
    </lineage>
</organism>
<dbReference type="RefSeq" id="WP_162084373.1">
    <property type="nucleotide sequence ID" value="NZ_AP021881.1"/>
</dbReference>
<dbReference type="AlphaFoldDB" id="A0A809S8T5"/>
<dbReference type="InterPro" id="IPR004615">
    <property type="entry name" value="DNA_pol_III_psi"/>
</dbReference>
<keyword evidence="2" id="KW-1185">Reference proteome</keyword>